<dbReference type="PANTHER" id="PTHR30511">
    <property type="entry name" value="ALANINE RACEMASE"/>
    <property type="match status" value="1"/>
</dbReference>
<evidence type="ECO:0000259" key="5">
    <source>
        <dbReference type="SMART" id="SM01005"/>
    </source>
</evidence>
<evidence type="ECO:0000256" key="4">
    <source>
        <dbReference type="HAMAP-Rule" id="MF_01201"/>
    </source>
</evidence>
<comment type="similarity">
    <text evidence="4">Belongs to the alanine racemase family.</text>
</comment>
<protein>
    <recommendedName>
        <fullName evidence="4">Alanine racemase</fullName>
        <ecNumber evidence="4">5.1.1.1</ecNumber>
    </recommendedName>
</protein>
<feature type="binding site" evidence="4">
    <location>
        <position position="137"/>
    </location>
    <ligand>
        <name>substrate</name>
    </ligand>
</feature>
<feature type="active site" description="Proton acceptor; specific for L-alanine" evidence="4">
    <location>
        <position position="268"/>
    </location>
</feature>
<dbReference type="Proteomes" id="UP001523566">
    <property type="component" value="Unassembled WGS sequence"/>
</dbReference>
<feature type="domain" description="Alanine racemase C-terminal" evidence="5">
    <location>
        <begin position="247"/>
        <end position="375"/>
    </location>
</feature>
<dbReference type="CDD" id="cd00430">
    <property type="entry name" value="PLPDE_III_AR"/>
    <property type="match status" value="1"/>
</dbReference>
<dbReference type="EC" id="5.1.1.1" evidence="4"/>
<keyword evidence="2 4" id="KW-0663">Pyridoxal phosphate</keyword>
<organism evidence="6 7">
    <name type="scientific">Aequitasia blattaphilus</name>
    <dbReference type="NCBI Taxonomy" id="2949332"/>
    <lineage>
        <taxon>Bacteria</taxon>
        <taxon>Bacillati</taxon>
        <taxon>Bacillota</taxon>
        <taxon>Clostridia</taxon>
        <taxon>Lachnospirales</taxon>
        <taxon>Lachnospiraceae</taxon>
        <taxon>Aequitasia</taxon>
    </lineage>
</organism>
<dbReference type="PROSITE" id="PS00395">
    <property type="entry name" value="ALANINE_RACEMASE"/>
    <property type="match status" value="1"/>
</dbReference>
<dbReference type="Pfam" id="PF00842">
    <property type="entry name" value="Ala_racemase_C"/>
    <property type="match status" value="1"/>
</dbReference>
<dbReference type="InterPro" id="IPR001608">
    <property type="entry name" value="Ala_racemase_N"/>
</dbReference>
<dbReference type="Gene3D" id="3.20.20.10">
    <property type="entry name" value="Alanine racemase"/>
    <property type="match status" value="1"/>
</dbReference>
<dbReference type="RefSeq" id="WP_262065449.1">
    <property type="nucleotide sequence ID" value="NZ_JAMXOD010000004.1"/>
</dbReference>
<dbReference type="InterPro" id="IPR011079">
    <property type="entry name" value="Ala_racemase_C"/>
</dbReference>
<feature type="modified residue" description="N6-(pyridoxal phosphate)lysine" evidence="4">
    <location>
        <position position="38"/>
    </location>
</feature>
<dbReference type="PRINTS" id="PR00992">
    <property type="entry name" value="ALARACEMASE"/>
</dbReference>
<dbReference type="SMART" id="SM01005">
    <property type="entry name" value="Ala_racemase_C"/>
    <property type="match status" value="1"/>
</dbReference>
<comment type="function">
    <text evidence="4">Catalyzes the interconversion of L-alanine and D-alanine. May also act on other amino acids.</text>
</comment>
<proteinExistence type="inferred from homology"/>
<dbReference type="Gene3D" id="2.40.37.10">
    <property type="entry name" value="Lyase, Ornithine Decarboxylase, Chain A, domain 1"/>
    <property type="match status" value="1"/>
</dbReference>
<keyword evidence="3 4" id="KW-0413">Isomerase</keyword>
<accession>A0ABT1E751</accession>
<dbReference type="HAMAP" id="MF_01201">
    <property type="entry name" value="Ala_racemase"/>
    <property type="match status" value="1"/>
</dbReference>
<dbReference type="Pfam" id="PF01168">
    <property type="entry name" value="Ala_racemase_N"/>
    <property type="match status" value="1"/>
</dbReference>
<evidence type="ECO:0000256" key="3">
    <source>
        <dbReference type="ARBA" id="ARBA00023235"/>
    </source>
</evidence>
<evidence type="ECO:0000256" key="2">
    <source>
        <dbReference type="ARBA" id="ARBA00022898"/>
    </source>
</evidence>
<name>A0ABT1E751_9FIRM</name>
<dbReference type="InterPro" id="IPR020622">
    <property type="entry name" value="Ala_racemase_pyridoxalP-BS"/>
</dbReference>
<keyword evidence="7" id="KW-1185">Reference proteome</keyword>
<comment type="cofactor">
    <cofactor evidence="1 4">
        <name>pyridoxal 5'-phosphate</name>
        <dbReference type="ChEBI" id="CHEBI:597326"/>
    </cofactor>
</comment>
<dbReference type="NCBIfam" id="TIGR00492">
    <property type="entry name" value="alr"/>
    <property type="match status" value="1"/>
</dbReference>
<evidence type="ECO:0000256" key="1">
    <source>
        <dbReference type="ARBA" id="ARBA00001933"/>
    </source>
</evidence>
<dbReference type="SUPFAM" id="SSF51419">
    <property type="entry name" value="PLP-binding barrel"/>
    <property type="match status" value="1"/>
</dbReference>
<dbReference type="EMBL" id="JAMZFW010000004">
    <property type="protein sequence ID" value="MCP1101665.1"/>
    <property type="molecule type" value="Genomic_DNA"/>
</dbReference>
<comment type="pathway">
    <text evidence="4">Amino-acid biosynthesis; D-alanine biosynthesis; D-alanine from L-alanine: step 1/1.</text>
</comment>
<evidence type="ECO:0000313" key="6">
    <source>
        <dbReference type="EMBL" id="MCP1101665.1"/>
    </source>
</evidence>
<dbReference type="PANTHER" id="PTHR30511:SF0">
    <property type="entry name" value="ALANINE RACEMASE, CATABOLIC-RELATED"/>
    <property type="match status" value="1"/>
</dbReference>
<dbReference type="SUPFAM" id="SSF50621">
    <property type="entry name" value="Alanine racemase C-terminal domain-like"/>
    <property type="match status" value="1"/>
</dbReference>
<evidence type="ECO:0000313" key="7">
    <source>
        <dbReference type="Proteomes" id="UP001523566"/>
    </source>
</evidence>
<comment type="caution">
    <text evidence="6">The sequence shown here is derived from an EMBL/GenBank/DDBJ whole genome shotgun (WGS) entry which is preliminary data.</text>
</comment>
<feature type="binding site" evidence="4">
    <location>
        <position position="316"/>
    </location>
    <ligand>
        <name>substrate</name>
    </ligand>
</feature>
<dbReference type="InterPro" id="IPR009006">
    <property type="entry name" value="Ala_racemase/Decarboxylase_C"/>
</dbReference>
<dbReference type="InterPro" id="IPR029066">
    <property type="entry name" value="PLP-binding_barrel"/>
</dbReference>
<feature type="active site" description="Proton acceptor; specific for D-alanine" evidence="4">
    <location>
        <position position="38"/>
    </location>
</feature>
<gene>
    <name evidence="6" type="primary">alr</name>
    <name evidence="6" type="ORF">NK125_04455</name>
</gene>
<sequence length="387" mass="43185">MKEYRRVIAQVDLDAIEWNFEKLYGNVENKTKMMAVIKSDGYGHGAFEVAQTLEAKDCLWGFAVATLDEAVSLRKQGIQKNIMVLGCVFPEQFNDLVKYDIQMTIYTKELGELAAKFALENEAAINAHIKVDSGMGRIGFPCNEAGVADIKTVCQLDGLRILGLFTHFAKADETDKTFTDKQLQNFNGMIRSLGEKGIEFPYYHASNSAGIIDVKEGNYDLVRAGIATYGLYPSEDVKKEQVILKPALTLKSHVIFTKWVEAGTPISYGGTHITQRKTHVATIPVGYGDGYPRSLSNKGHVLIKGKKAPILGRVCMDQFMVDITAIDGVEMFDEVTLVGKDQNECITVETLGDLSGRFNYEFVCCLGKRIPREYLRHGEIINQKDYF</sequence>
<dbReference type="InterPro" id="IPR000821">
    <property type="entry name" value="Ala_racemase"/>
</dbReference>
<dbReference type="GO" id="GO:0008784">
    <property type="term" value="F:alanine racemase activity"/>
    <property type="evidence" value="ECO:0007669"/>
    <property type="project" value="UniProtKB-EC"/>
</dbReference>
<comment type="catalytic activity">
    <reaction evidence="4">
        <text>L-alanine = D-alanine</text>
        <dbReference type="Rhea" id="RHEA:20249"/>
        <dbReference type="ChEBI" id="CHEBI:57416"/>
        <dbReference type="ChEBI" id="CHEBI:57972"/>
        <dbReference type="EC" id="5.1.1.1"/>
    </reaction>
</comment>
<reference evidence="6 7" key="1">
    <citation type="journal article" date="2022" name="Genome Biol. Evol.">
        <title>Host diet, physiology and behaviors set the stage for Lachnospiraceae cladogenesis.</title>
        <authorList>
            <person name="Vera-Ponce De Leon A."/>
            <person name="Schneider M."/>
            <person name="Jahnes B.C."/>
            <person name="Sadowski V."/>
            <person name="Camuy-Velez L.A."/>
            <person name="Duan J."/>
            <person name="Sabree Z.L."/>
        </authorList>
    </citation>
    <scope>NUCLEOTIDE SEQUENCE [LARGE SCALE GENOMIC DNA]</scope>
    <source>
        <strain evidence="6 7">PAL113</strain>
    </source>
</reference>